<reference evidence="2" key="1">
    <citation type="submission" date="2021-02" db="EMBL/GenBank/DDBJ databases">
        <authorList>
            <person name="Nowell W R."/>
        </authorList>
    </citation>
    <scope>NUCLEOTIDE SEQUENCE</scope>
</reference>
<comment type="caution">
    <text evidence="2">The sequence shown here is derived from an EMBL/GenBank/DDBJ whole genome shotgun (WGS) entry which is preliminary data.</text>
</comment>
<dbReference type="EMBL" id="CAJNYT010001412">
    <property type="protein sequence ID" value="CAF3409043.1"/>
    <property type="molecule type" value="Genomic_DNA"/>
</dbReference>
<evidence type="ECO:0000313" key="3">
    <source>
        <dbReference type="Proteomes" id="UP000663848"/>
    </source>
</evidence>
<dbReference type="AlphaFoldDB" id="A0A821V6F0"/>
<dbReference type="EMBL" id="CAJOBR010010671">
    <property type="protein sequence ID" value="CAF4900800.1"/>
    <property type="molecule type" value="Genomic_DNA"/>
</dbReference>
<accession>A0A821V6F0</accession>
<proteinExistence type="predicted"/>
<evidence type="ECO:0000313" key="2">
    <source>
        <dbReference type="EMBL" id="CAF4900800.1"/>
    </source>
</evidence>
<name>A0A821V6F0_9BILA</name>
<protein>
    <submittedName>
        <fullName evidence="2">Uncharacterized protein</fullName>
    </submittedName>
</protein>
<evidence type="ECO:0000313" key="1">
    <source>
        <dbReference type="EMBL" id="CAF3409043.1"/>
    </source>
</evidence>
<sequence>MFSCCDVIEVLLSLVPNLTDLVIRGTASTAYSLNINLLADMLHRCVPKLQHFYLDMLIEESLSRMVTDSAKQQIGQLFRLFTNIKIYPSTQKVPARLIIQG</sequence>
<gene>
    <name evidence="1" type="ORF">GRG538_LOCUS10722</name>
    <name evidence="2" type="ORF">QYT958_LOCUS30777</name>
</gene>
<dbReference type="Proteomes" id="UP000663872">
    <property type="component" value="Unassembled WGS sequence"/>
</dbReference>
<organism evidence="2 3">
    <name type="scientific">Rotaria socialis</name>
    <dbReference type="NCBI Taxonomy" id="392032"/>
    <lineage>
        <taxon>Eukaryota</taxon>
        <taxon>Metazoa</taxon>
        <taxon>Spiralia</taxon>
        <taxon>Gnathifera</taxon>
        <taxon>Rotifera</taxon>
        <taxon>Eurotatoria</taxon>
        <taxon>Bdelloidea</taxon>
        <taxon>Philodinida</taxon>
        <taxon>Philodinidae</taxon>
        <taxon>Rotaria</taxon>
    </lineage>
</organism>
<dbReference type="Proteomes" id="UP000663848">
    <property type="component" value="Unassembled WGS sequence"/>
</dbReference>